<dbReference type="EMBL" id="CAMXCT030006590">
    <property type="protein sequence ID" value="CAL4803864.1"/>
    <property type="molecule type" value="Genomic_DNA"/>
</dbReference>
<dbReference type="OrthoDB" id="10515633at2759"/>
<sequence length="433" mass="49403">MDLDQDVLYWNAHVFFNSKLLLALKDVVALRAAAEAVQRHWDPFAEAIPIPFHEKWLEQCAEMAGLIIEQGLHEVCWEDVKPIIESNSDSKLMRLMTDKLDWALEVQSCWLHWKRLQGTSARLLETLEERESELRALQNDRPRLLLQKKMGSKKKTVEVEFYRADLTDLPFCFGDTCFYLVSKFADLPMADMLSSRTTALGALAQRFDGLRQHILAIEAGRLEDYVSVANVEATVHRVHVFNDLPNEEVPFGLAVVDLGSSNENLNVAELYKDLMCLDKVLLEKDCSSLLTVLTGYGPKTLRCFAELSVDLVLRELCGWVEYLAPHCRPLRKVQVCSFKSETATEIRNYFAGGRTVPENSIDQLQRRVANDRVFSEWLEGLNLRPAVDGFIEKARQTVADRKDYHCQLSSKMRELIGQFVENVLMASFGVRDA</sequence>
<evidence type="ECO:0000256" key="1">
    <source>
        <dbReference type="SAM" id="Coils"/>
    </source>
</evidence>
<dbReference type="EMBL" id="CAMXCT020006590">
    <property type="protein sequence ID" value="CAL1169927.1"/>
    <property type="molecule type" value="Genomic_DNA"/>
</dbReference>
<feature type="coiled-coil region" evidence="1">
    <location>
        <begin position="120"/>
        <end position="147"/>
    </location>
</feature>
<name>A0A9P1DTS4_9DINO</name>
<evidence type="ECO:0000313" key="4">
    <source>
        <dbReference type="Proteomes" id="UP001152797"/>
    </source>
</evidence>
<reference evidence="3" key="2">
    <citation type="submission" date="2024-04" db="EMBL/GenBank/DDBJ databases">
        <authorList>
            <person name="Chen Y."/>
            <person name="Shah S."/>
            <person name="Dougan E. K."/>
            <person name="Thang M."/>
            <person name="Chan C."/>
        </authorList>
    </citation>
    <scope>NUCLEOTIDE SEQUENCE [LARGE SCALE GENOMIC DNA]</scope>
</reference>
<comment type="caution">
    <text evidence="2">The sequence shown here is derived from an EMBL/GenBank/DDBJ whole genome shotgun (WGS) entry which is preliminary data.</text>
</comment>
<gene>
    <name evidence="2" type="ORF">C1SCF055_LOCUS41281</name>
</gene>
<dbReference type="AlphaFoldDB" id="A0A9P1DTS4"/>
<proteinExistence type="predicted"/>
<evidence type="ECO:0000313" key="3">
    <source>
        <dbReference type="EMBL" id="CAL1169927.1"/>
    </source>
</evidence>
<keyword evidence="1" id="KW-0175">Coiled coil</keyword>
<evidence type="ECO:0000313" key="2">
    <source>
        <dbReference type="EMBL" id="CAI4016552.1"/>
    </source>
</evidence>
<accession>A0A9P1DTS4</accession>
<protein>
    <submittedName>
        <fullName evidence="2">Uncharacterized protein</fullName>
    </submittedName>
</protein>
<dbReference type="Proteomes" id="UP001152797">
    <property type="component" value="Unassembled WGS sequence"/>
</dbReference>
<keyword evidence="4" id="KW-1185">Reference proteome</keyword>
<dbReference type="EMBL" id="CAMXCT010006590">
    <property type="protein sequence ID" value="CAI4016552.1"/>
    <property type="molecule type" value="Genomic_DNA"/>
</dbReference>
<organism evidence="2">
    <name type="scientific">Cladocopium goreaui</name>
    <dbReference type="NCBI Taxonomy" id="2562237"/>
    <lineage>
        <taxon>Eukaryota</taxon>
        <taxon>Sar</taxon>
        <taxon>Alveolata</taxon>
        <taxon>Dinophyceae</taxon>
        <taxon>Suessiales</taxon>
        <taxon>Symbiodiniaceae</taxon>
        <taxon>Cladocopium</taxon>
    </lineage>
</organism>
<reference evidence="2" key="1">
    <citation type="submission" date="2022-10" db="EMBL/GenBank/DDBJ databases">
        <authorList>
            <person name="Chen Y."/>
            <person name="Dougan E. K."/>
            <person name="Chan C."/>
            <person name="Rhodes N."/>
            <person name="Thang M."/>
        </authorList>
    </citation>
    <scope>NUCLEOTIDE SEQUENCE</scope>
</reference>